<dbReference type="GO" id="GO:0005886">
    <property type="term" value="C:plasma membrane"/>
    <property type="evidence" value="ECO:0007669"/>
    <property type="project" value="UniProtKB-UniRule"/>
</dbReference>
<comment type="function">
    <text evidence="7">Functions as a peptidoglycan terminase that cleaves nascent peptidoglycan strands endolytically to terminate their elongation.</text>
</comment>
<keyword evidence="6 7" id="KW-0961">Cell wall biogenesis/degradation</keyword>
<evidence type="ECO:0000313" key="8">
    <source>
        <dbReference type="EMBL" id="SMO40789.1"/>
    </source>
</evidence>
<reference evidence="8 9" key="1">
    <citation type="submission" date="2017-05" db="EMBL/GenBank/DDBJ databases">
        <authorList>
            <person name="Varghese N."/>
            <person name="Submissions S."/>
        </authorList>
    </citation>
    <scope>NUCLEOTIDE SEQUENCE [LARGE SCALE GENOMIC DNA]</scope>
    <source>
        <strain evidence="8 9">DSM 21194</strain>
    </source>
</reference>
<accession>A0A521B167</accession>
<keyword evidence="3 7" id="KW-1133">Transmembrane helix</keyword>
<dbReference type="CDD" id="cd08010">
    <property type="entry name" value="MltG_like"/>
    <property type="match status" value="1"/>
</dbReference>
<dbReference type="PANTHER" id="PTHR30518">
    <property type="entry name" value="ENDOLYTIC MUREIN TRANSGLYCOSYLASE"/>
    <property type="match status" value="1"/>
</dbReference>
<evidence type="ECO:0000256" key="3">
    <source>
        <dbReference type="ARBA" id="ARBA00022989"/>
    </source>
</evidence>
<keyword evidence="1 7" id="KW-1003">Cell membrane</keyword>
<organism evidence="8 9">
    <name type="scientific">Fodinibius sediminis</name>
    <dbReference type="NCBI Taxonomy" id="1214077"/>
    <lineage>
        <taxon>Bacteria</taxon>
        <taxon>Pseudomonadati</taxon>
        <taxon>Balneolota</taxon>
        <taxon>Balneolia</taxon>
        <taxon>Balneolales</taxon>
        <taxon>Balneolaceae</taxon>
        <taxon>Fodinibius</taxon>
    </lineage>
</organism>
<dbReference type="GO" id="GO:0009252">
    <property type="term" value="P:peptidoglycan biosynthetic process"/>
    <property type="evidence" value="ECO:0007669"/>
    <property type="project" value="UniProtKB-UniRule"/>
</dbReference>
<keyword evidence="9" id="KW-1185">Reference proteome</keyword>
<dbReference type="Gene3D" id="3.30.160.60">
    <property type="entry name" value="Classic Zinc Finger"/>
    <property type="match status" value="1"/>
</dbReference>
<dbReference type="OrthoDB" id="9814591at2"/>
<evidence type="ECO:0000256" key="4">
    <source>
        <dbReference type="ARBA" id="ARBA00023136"/>
    </source>
</evidence>
<dbReference type="GO" id="GO:0071555">
    <property type="term" value="P:cell wall organization"/>
    <property type="evidence" value="ECO:0007669"/>
    <property type="project" value="UniProtKB-KW"/>
</dbReference>
<protein>
    <recommendedName>
        <fullName evidence="7">Endolytic murein transglycosylase</fullName>
        <ecNumber evidence="7">4.2.2.29</ecNumber>
    </recommendedName>
    <alternativeName>
        <fullName evidence="7">Peptidoglycan lytic transglycosylase</fullName>
    </alternativeName>
    <alternativeName>
        <fullName evidence="7">Peptidoglycan polymerization terminase</fullName>
    </alternativeName>
</protein>
<keyword evidence="4 7" id="KW-0472">Membrane</keyword>
<dbReference type="Gene3D" id="3.30.1490.480">
    <property type="entry name" value="Endolytic murein transglycosylase"/>
    <property type="match status" value="1"/>
</dbReference>
<proteinExistence type="inferred from homology"/>
<evidence type="ECO:0000256" key="6">
    <source>
        <dbReference type="ARBA" id="ARBA00023316"/>
    </source>
</evidence>
<dbReference type="HAMAP" id="MF_02065">
    <property type="entry name" value="MltG"/>
    <property type="match status" value="1"/>
</dbReference>
<evidence type="ECO:0000256" key="1">
    <source>
        <dbReference type="ARBA" id="ARBA00022475"/>
    </source>
</evidence>
<comment type="similarity">
    <text evidence="7">Belongs to the transglycosylase MltG family.</text>
</comment>
<keyword evidence="2 7" id="KW-0812">Transmembrane</keyword>
<dbReference type="InterPro" id="IPR003770">
    <property type="entry name" value="MLTG-like"/>
</dbReference>
<name>A0A521B167_9BACT</name>
<feature type="site" description="Important for catalytic activity" evidence="7">
    <location>
        <position position="224"/>
    </location>
</feature>
<dbReference type="EMBL" id="FXTH01000002">
    <property type="protein sequence ID" value="SMO40789.1"/>
    <property type="molecule type" value="Genomic_DNA"/>
</dbReference>
<evidence type="ECO:0000313" key="9">
    <source>
        <dbReference type="Proteomes" id="UP000317593"/>
    </source>
</evidence>
<evidence type="ECO:0000256" key="7">
    <source>
        <dbReference type="HAMAP-Rule" id="MF_02065"/>
    </source>
</evidence>
<dbReference type="EC" id="4.2.2.29" evidence="7"/>
<keyword evidence="5 7" id="KW-0456">Lyase</keyword>
<gene>
    <name evidence="7" type="primary">mltG</name>
    <name evidence="8" type="ORF">SAMN06265218_10275</name>
</gene>
<dbReference type="GO" id="GO:0008932">
    <property type="term" value="F:lytic endotransglycosylase activity"/>
    <property type="evidence" value="ECO:0007669"/>
    <property type="project" value="UniProtKB-UniRule"/>
</dbReference>
<dbReference type="NCBIfam" id="TIGR00247">
    <property type="entry name" value="endolytic transglycosylase MltG"/>
    <property type="match status" value="1"/>
</dbReference>
<evidence type="ECO:0000256" key="5">
    <source>
        <dbReference type="ARBA" id="ARBA00023239"/>
    </source>
</evidence>
<sequence length="355" mass="41514">MSVSNRFISVRELILGFLLWLAVAFLVAESRWNRLYEKPVLATDEAVDLYLAEPVNADGLEKALEKQGLLSRREEFRWALKTLHWSNFREGHYRFSPQTSYEELFTRLGRGLQDPIRLTILPGQTRNRIVRSVSEAFRFDSTALKKTLTDSSFLAEARVDTQNVIGQLYPATYDFYWTASPRSVINRLLKTFEENIISQYEQRFKELDKSVNEIITMASIIEWEATLESEKDTISGLYWNRLEKGMKLQADPTINYAVGERRRLLYEDYKIDHPYNTYVHAGLPPGPITNPSKGSIEAALFPESHDYLYMVASPEGNHNFSETYSEHQRKSAEWRRWLEKQYRIKREQERESSTN</sequence>
<dbReference type="PANTHER" id="PTHR30518:SF2">
    <property type="entry name" value="ENDOLYTIC MUREIN TRANSGLYCOSYLASE"/>
    <property type="match status" value="1"/>
</dbReference>
<evidence type="ECO:0000256" key="2">
    <source>
        <dbReference type="ARBA" id="ARBA00022692"/>
    </source>
</evidence>
<dbReference type="Proteomes" id="UP000317593">
    <property type="component" value="Unassembled WGS sequence"/>
</dbReference>
<dbReference type="AlphaFoldDB" id="A0A521B167"/>
<dbReference type="Pfam" id="PF02618">
    <property type="entry name" value="YceG"/>
    <property type="match status" value="1"/>
</dbReference>
<comment type="catalytic activity">
    <reaction evidence="7">
        <text>a peptidoglycan chain = a peptidoglycan chain with N-acetyl-1,6-anhydromuramyl-[peptide] at the reducing end + a peptidoglycan chain with N-acetylglucosamine at the non-reducing end.</text>
        <dbReference type="EC" id="4.2.2.29"/>
    </reaction>
</comment>